<sequence>MKQFEQHIPQIQLCKWLDLPGSVSYYKRREGKPGAQPSQVTTKLDGSCVLNQQVVERIGELLSGEFSAFGYEYTTHELKKEYCINKKKVYRLMKENNLLLGKVIRTTGKREFVQFQRIQATKPLEYLCWDIKYIWVQGEGRNYYLLSVMNVYSRRIIDWLFQNNIRQMDVITLIKRINAAHQLQGVILRNDNGSQFMAHRVRNLLKNCQVKQEFTHIATPEENSYIEAFHSILEREVIERHEFGSYYEAKQILQRFFEHYNCHRLHRSIGFVTPEKKWQKAMHTIILENLSN</sequence>
<dbReference type="InterPro" id="IPR025948">
    <property type="entry name" value="HTH-like_dom"/>
</dbReference>
<dbReference type="PANTHER" id="PTHR46889:SF4">
    <property type="entry name" value="TRANSPOSASE INSO FOR INSERTION SEQUENCE ELEMENT IS911B-RELATED"/>
    <property type="match status" value="1"/>
</dbReference>
<dbReference type="Pfam" id="PF00665">
    <property type="entry name" value="rve"/>
    <property type="match status" value="1"/>
</dbReference>
<dbReference type="Proteomes" id="UP001168528">
    <property type="component" value="Unassembled WGS sequence"/>
</dbReference>
<dbReference type="InterPro" id="IPR050900">
    <property type="entry name" value="Transposase_IS3/IS150/IS904"/>
</dbReference>
<dbReference type="NCBIfam" id="NF033516">
    <property type="entry name" value="transpos_IS3"/>
    <property type="match status" value="1"/>
</dbReference>
<dbReference type="InterPro" id="IPR048020">
    <property type="entry name" value="Transpos_IS3"/>
</dbReference>
<evidence type="ECO:0000259" key="1">
    <source>
        <dbReference type="PROSITE" id="PS50994"/>
    </source>
</evidence>
<accession>A0ABT8RK58</accession>
<gene>
    <name evidence="2" type="ORF">Q0590_37010</name>
</gene>
<protein>
    <submittedName>
        <fullName evidence="2">IS3 family transposase</fullName>
    </submittedName>
</protein>
<dbReference type="Gene3D" id="3.30.420.10">
    <property type="entry name" value="Ribonuclease H-like superfamily/Ribonuclease H"/>
    <property type="match status" value="1"/>
</dbReference>
<dbReference type="RefSeq" id="WP_302042723.1">
    <property type="nucleotide sequence ID" value="NZ_JAUKPO010000125.1"/>
</dbReference>
<keyword evidence="3" id="KW-1185">Reference proteome</keyword>
<organism evidence="2 3">
    <name type="scientific">Rhodocytophaga aerolata</name>
    <dbReference type="NCBI Taxonomy" id="455078"/>
    <lineage>
        <taxon>Bacteria</taxon>
        <taxon>Pseudomonadati</taxon>
        <taxon>Bacteroidota</taxon>
        <taxon>Cytophagia</taxon>
        <taxon>Cytophagales</taxon>
        <taxon>Rhodocytophagaceae</taxon>
        <taxon>Rhodocytophaga</taxon>
    </lineage>
</organism>
<comment type="caution">
    <text evidence="2">The sequence shown here is derived from an EMBL/GenBank/DDBJ whole genome shotgun (WGS) entry which is preliminary data.</text>
</comment>
<evidence type="ECO:0000313" key="2">
    <source>
        <dbReference type="EMBL" id="MDO1451929.1"/>
    </source>
</evidence>
<proteinExistence type="predicted"/>
<evidence type="ECO:0000313" key="3">
    <source>
        <dbReference type="Proteomes" id="UP001168528"/>
    </source>
</evidence>
<dbReference type="SUPFAM" id="SSF53098">
    <property type="entry name" value="Ribonuclease H-like"/>
    <property type="match status" value="1"/>
</dbReference>
<dbReference type="Pfam" id="PF13276">
    <property type="entry name" value="HTH_21"/>
    <property type="match status" value="1"/>
</dbReference>
<dbReference type="InterPro" id="IPR001584">
    <property type="entry name" value="Integrase_cat-core"/>
</dbReference>
<dbReference type="InterPro" id="IPR012337">
    <property type="entry name" value="RNaseH-like_sf"/>
</dbReference>
<dbReference type="InterPro" id="IPR036397">
    <property type="entry name" value="RNaseH_sf"/>
</dbReference>
<dbReference type="EMBL" id="JAUKPO010000125">
    <property type="protein sequence ID" value="MDO1451929.1"/>
    <property type="molecule type" value="Genomic_DNA"/>
</dbReference>
<dbReference type="PANTHER" id="PTHR46889">
    <property type="entry name" value="TRANSPOSASE INSF FOR INSERTION SEQUENCE IS3B-RELATED"/>
    <property type="match status" value="1"/>
</dbReference>
<dbReference type="PROSITE" id="PS50994">
    <property type="entry name" value="INTEGRASE"/>
    <property type="match status" value="1"/>
</dbReference>
<name>A0ABT8RK58_9BACT</name>
<feature type="domain" description="Integrase catalytic" evidence="1">
    <location>
        <begin position="119"/>
        <end position="282"/>
    </location>
</feature>
<reference evidence="2" key="1">
    <citation type="submission" date="2023-07" db="EMBL/GenBank/DDBJ databases">
        <title>The genome sequence of Rhodocytophaga aerolata KACC 12507.</title>
        <authorList>
            <person name="Zhang X."/>
        </authorList>
    </citation>
    <scope>NUCLEOTIDE SEQUENCE</scope>
    <source>
        <strain evidence="2">KACC 12507</strain>
    </source>
</reference>